<dbReference type="Gene3D" id="3.30.1490.20">
    <property type="entry name" value="ATP-grasp fold, A domain"/>
    <property type="match status" value="1"/>
</dbReference>
<keyword evidence="3" id="KW-0547">Nucleotide-binding</keyword>
<feature type="domain" description="ATP-grasp" evidence="4">
    <location>
        <begin position="119"/>
        <end position="343"/>
    </location>
</feature>
<dbReference type="PANTHER" id="PTHR23132:SF23">
    <property type="entry name" value="D-ALANINE--D-ALANINE LIGASE B"/>
    <property type="match status" value="1"/>
</dbReference>
<dbReference type="PROSITE" id="PS50975">
    <property type="entry name" value="ATP_GRASP"/>
    <property type="match status" value="1"/>
</dbReference>
<dbReference type="GO" id="GO:0008716">
    <property type="term" value="F:D-alanine-D-alanine ligase activity"/>
    <property type="evidence" value="ECO:0007669"/>
    <property type="project" value="InterPro"/>
</dbReference>
<evidence type="ECO:0000259" key="4">
    <source>
        <dbReference type="PROSITE" id="PS50975"/>
    </source>
</evidence>
<dbReference type="GO" id="GO:0005524">
    <property type="term" value="F:ATP binding"/>
    <property type="evidence" value="ECO:0007669"/>
    <property type="project" value="UniProtKB-UniRule"/>
</dbReference>
<dbReference type="InterPro" id="IPR011761">
    <property type="entry name" value="ATP-grasp"/>
</dbReference>
<protein>
    <submittedName>
        <fullName evidence="5">ATP-grasp domain-containing protein</fullName>
    </submittedName>
</protein>
<dbReference type="RefSeq" id="WP_072995648.1">
    <property type="nucleotide sequence ID" value="NZ_FQYU01000015.1"/>
</dbReference>
<evidence type="ECO:0000313" key="6">
    <source>
        <dbReference type="Proteomes" id="UP000184543"/>
    </source>
</evidence>
<dbReference type="EMBL" id="FQYU01000015">
    <property type="protein sequence ID" value="SHJ98407.1"/>
    <property type="molecule type" value="Genomic_DNA"/>
</dbReference>
<dbReference type="Pfam" id="PF07478">
    <property type="entry name" value="Dala_Dala_lig_C"/>
    <property type="match status" value="1"/>
</dbReference>
<dbReference type="InterPro" id="IPR013815">
    <property type="entry name" value="ATP_grasp_subdomain_1"/>
</dbReference>
<dbReference type="InterPro" id="IPR011095">
    <property type="entry name" value="Dala_Dala_lig_C"/>
</dbReference>
<keyword evidence="3" id="KW-0067">ATP-binding</keyword>
<name>A0A1M6NRP3_9FLAO</name>
<sequence>MIAILYQAQPSPIKNGIQKPMKPGGYSDSGADIAFELHSRGVKVCTPVDRPHIENDRDWVFPDTEEGIENAIRKGAKILWLNTVLYKGHPIGKFFDRDMELVGQLPHQVDTYDDKWTTNKLLREHGIFIPKTALITQDQGKDYDQQDLNFPVVVKPIRGRGSQGVALVRDKNELDAKLADLFSSGQYGSSVYIEQFLSGQEITLTVMPPGAYYIEGEKQHFEAPWCLPPVKRFNHKDGIAPYNGVVAVVENSALLDDGERRSKEITDACRQCEKAAELLTIKAPIRIDCRADENGRYFLFDLNMKPNMTGPSRPHRKNQDSLSLLAARGMGWNYFDLLQNMLRQRWKAPKSRQAKKPNTTGSIT</sequence>
<dbReference type="GO" id="GO:0046872">
    <property type="term" value="F:metal ion binding"/>
    <property type="evidence" value="ECO:0007669"/>
    <property type="project" value="InterPro"/>
</dbReference>
<dbReference type="STRING" id="192903.SAMN04488513_11518"/>
<dbReference type="PANTHER" id="PTHR23132">
    <property type="entry name" value="D-ALANINE--D-ALANINE LIGASE"/>
    <property type="match status" value="1"/>
</dbReference>
<dbReference type="Gene3D" id="3.30.470.20">
    <property type="entry name" value="ATP-grasp fold, B domain"/>
    <property type="match status" value="1"/>
</dbReference>
<gene>
    <name evidence="5" type="ORF">SAMN04488513_11518</name>
</gene>
<dbReference type="OrthoDB" id="9803907at2"/>
<keyword evidence="2" id="KW-0436">Ligase</keyword>
<dbReference type="SUPFAM" id="SSF56059">
    <property type="entry name" value="Glutathione synthetase ATP-binding domain-like"/>
    <property type="match status" value="1"/>
</dbReference>
<organism evidence="5 6">
    <name type="scientific">Pseudozobellia thermophila</name>
    <dbReference type="NCBI Taxonomy" id="192903"/>
    <lineage>
        <taxon>Bacteria</taxon>
        <taxon>Pseudomonadati</taxon>
        <taxon>Bacteroidota</taxon>
        <taxon>Flavobacteriia</taxon>
        <taxon>Flavobacteriales</taxon>
        <taxon>Flavobacteriaceae</taxon>
        <taxon>Pseudozobellia</taxon>
    </lineage>
</organism>
<evidence type="ECO:0000256" key="1">
    <source>
        <dbReference type="ARBA" id="ARBA00010871"/>
    </source>
</evidence>
<evidence type="ECO:0000313" key="5">
    <source>
        <dbReference type="EMBL" id="SHJ98407.1"/>
    </source>
</evidence>
<comment type="similarity">
    <text evidence="1">Belongs to the D-alanine--D-alanine ligase family.</text>
</comment>
<dbReference type="AlphaFoldDB" id="A0A1M6NRP3"/>
<keyword evidence="6" id="KW-1185">Reference proteome</keyword>
<evidence type="ECO:0000256" key="2">
    <source>
        <dbReference type="ARBA" id="ARBA00022598"/>
    </source>
</evidence>
<proteinExistence type="inferred from homology"/>
<accession>A0A1M6NRP3</accession>
<reference evidence="6" key="1">
    <citation type="submission" date="2016-11" db="EMBL/GenBank/DDBJ databases">
        <authorList>
            <person name="Varghese N."/>
            <person name="Submissions S."/>
        </authorList>
    </citation>
    <scope>NUCLEOTIDE SEQUENCE [LARGE SCALE GENOMIC DNA]</scope>
    <source>
        <strain evidence="6">DSM 19858</strain>
    </source>
</reference>
<dbReference type="Proteomes" id="UP000184543">
    <property type="component" value="Unassembled WGS sequence"/>
</dbReference>
<evidence type="ECO:0000256" key="3">
    <source>
        <dbReference type="PROSITE-ProRule" id="PRU00409"/>
    </source>
</evidence>